<sequence length="308" mass="36287">MSADHWAKQNERGTRLFLTITRLIVKYFPLYIIRLVTFFVVSYFFLTAKNMRKNIAEYQRNLKKTYPNVVLPKFSVFRQFLNFGEAITDRFAVWQKKINFNDIIIDDLDNLLQDMEKESQRGQILICSHFGNIEVCRALANSGQHKNFKLNILVHNHHAQEFNRALAEAGADELSLIQVEDLDAQKMIELHERVEKGEWIALAVDRIPIRGDKIESIEFLGQEADFPQGAWLLASILKVPINTIFCLKENRQYRLKLRRFSDGITGRGVNRHKNIRQVMQRYAELLANECRDNPLLWFNFYAFWHHEN</sequence>
<evidence type="ECO:0000256" key="6">
    <source>
        <dbReference type="ARBA" id="ARBA00023315"/>
    </source>
</evidence>
<proteinExistence type="predicted"/>
<dbReference type="GO" id="GO:0016746">
    <property type="term" value="F:acyltransferase activity"/>
    <property type="evidence" value="ECO:0007669"/>
    <property type="project" value="UniProtKB-KW"/>
</dbReference>
<dbReference type="Proteomes" id="UP000280099">
    <property type="component" value="Unassembled WGS sequence"/>
</dbReference>
<reference evidence="8 9" key="1">
    <citation type="submission" date="2018-10" db="EMBL/GenBank/DDBJ databases">
        <title>Genomic Encyclopedia of Type Strains, Phase IV (KMG-IV): sequencing the most valuable type-strain genomes for metagenomic binning, comparative biology and taxonomic classification.</title>
        <authorList>
            <person name="Goeker M."/>
        </authorList>
    </citation>
    <scope>NUCLEOTIDE SEQUENCE [LARGE SCALE GENOMIC DNA]</scope>
    <source>
        <strain evidence="8 9">DSM 23800</strain>
    </source>
</reference>
<evidence type="ECO:0000256" key="5">
    <source>
        <dbReference type="ARBA" id="ARBA00023136"/>
    </source>
</evidence>
<protein>
    <submittedName>
        <fullName evidence="8">Putative LPLAT superfamily acyltransferase</fullName>
    </submittedName>
</protein>
<accession>A0A420XG28</accession>
<evidence type="ECO:0000256" key="7">
    <source>
        <dbReference type="SAM" id="Phobius"/>
    </source>
</evidence>
<comment type="subcellular location">
    <subcellularLocation>
        <location evidence="1">Cell inner membrane</location>
    </subcellularLocation>
</comment>
<dbReference type="PIRSF" id="PIRSF028561">
    <property type="entry name" value="Ac_Trasf"/>
    <property type="match status" value="1"/>
</dbReference>
<evidence type="ECO:0000256" key="2">
    <source>
        <dbReference type="ARBA" id="ARBA00022475"/>
    </source>
</evidence>
<keyword evidence="7" id="KW-0812">Transmembrane</keyword>
<feature type="transmembrane region" description="Helical" evidence="7">
    <location>
        <begin position="27"/>
        <end position="46"/>
    </location>
</feature>
<keyword evidence="2" id="KW-1003">Cell membrane</keyword>
<keyword evidence="7" id="KW-1133">Transmembrane helix</keyword>
<dbReference type="CDD" id="cd07984">
    <property type="entry name" value="LPLAT_LABLAT-like"/>
    <property type="match status" value="1"/>
</dbReference>
<keyword evidence="9" id="KW-1185">Reference proteome</keyword>
<dbReference type="GO" id="GO:0009247">
    <property type="term" value="P:glycolipid biosynthetic process"/>
    <property type="evidence" value="ECO:0007669"/>
    <property type="project" value="UniProtKB-ARBA"/>
</dbReference>
<organism evidence="8 9">
    <name type="scientific">Otariodibacter oris</name>
    <dbReference type="NCBI Taxonomy" id="1032623"/>
    <lineage>
        <taxon>Bacteria</taxon>
        <taxon>Pseudomonadati</taxon>
        <taxon>Pseudomonadota</taxon>
        <taxon>Gammaproteobacteria</taxon>
        <taxon>Pasteurellales</taxon>
        <taxon>Pasteurellaceae</taxon>
        <taxon>Otariodibacter</taxon>
    </lineage>
</organism>
<gene>
    <name evidence="8" type="ORF">DES31_1136</name>
</gene>
<dbReference type="InterPro" id="IPR004960">
    <property type="entry name" value="LipA_acyltrans"/>
</dbReference>
<dbReference type="EMBL" id="RBJC01000006">
    <property type="protein sequence ID" value="RKR71787.1"/>
    <property type="molecule type" value="Genomic_DNA"/>
</dbReference>
<evidence type="ECO:0000313" key="8">
    <source>
        <dbReference type="EMBL" id="RKR71787.1"/>
    </source>
</evidence>
<dbReference type="OrthoDB" id="9808633at2"/>
<dbReference type="InterPro" id="IPR014548">
    <property type="entry name" value="Ac_Trasf"/>
</dbReference>
<name>A0A420XG28_9PAST</name>
<evidence type="ECO:0000256" key="1">
    <source>
        <dbReference type="ARBA" id="ARBA00004533"/>
    </source>
</evidence>
<dbReference type="PANTHER" id="PTHR30606:SF10">
    <property type="entry name" value="PHOSPHATIDYLINOSITOL MANNOSIDE ACYLTRANSFERASE"/>
    <property type="match status" value="1"/>
</dbReference>
<comment type="caution">
    <text evidence="8">The sequence shown here is derived from an EMBL/GenBank/DDBJ whole genome shotgun (WGS) entry which is preliminary data.</text>
</comment>
<keyword evidence="6 8" id="KW-0012">Acyltransferase</keyword>
<dbReference type="Pfam" id="PF03279">
    <property type="entry name" value="Lip_A_acyltrans"/>
    <property type="match status" value="1"/>
</dbReference>
<keyword evidence="4 8" id="KW-0808">Transferase</keyword>
<dbReference type="RefSeq" id="WP_121122924.1">
    <property type="nucleotide sequence ID" value="NZ_CP016604.1"/>
</dbReference>
<evidence type="ECO:0000313" key="9">
    <source>
        <dbReference type="Proteomes" id="UP000280099"/>
    </source>
</evidence>
<dbReference type="GO" id="GO:0005886">
    <property type="term" value="C:plasma membrane"/>
    <property type="evidence" value="ECO:0007669"/>
    <property type="project" value="UniProtKB-SubCell"/>
</dbReference>
<keyword evidence="5 7" id="KW-0472">Membrane</keyword>
<dbReference type="PANTHER" id="PTHR30606">
    <property type="entry name" value="LIPID A BIOSYNTHESIS LAUROYL ACYLTRANSFERASE"/>
    <property type="match status" value="1"/>
</dbReference>
<evidence type="ECO:0000256" key="4">
    <source>
        <dbReference type="ARBA" id="ARBA00022679"/>
    </source>
</evidence>
<dbReference type="AlphaFoldDB" id="A0A420XG28"/>
<evidence type="ECO:0000256" key="3">
    <source>
        <dbReference type="ARBA" id="ARBA00022519"/>
    </source>
</evidence>
<keyword evidence="3" id="KW-0997">Cell inner membrane</keyword>